<protein>
    <recommendedName>
        <fullName evidence="12">Protease HtpX homolog</fullName>
        <ecNumber evidence="12">3.4.24.-</ecNumber>
    </recommendedName>
</protein>
<feature type="transmembrane region" description="Helical" evidence="12">
    <location>
        <begin position="159"/>
        <end position="179"/>
    </location>
</feature>
<dbReference type="Proteomes" id="UP000484015">
    <property type="component" value="Unassembled WGS sequence"/>
</dbReference>
<evidence type="ECO:0000256" key="9">
    <source>
        <dbReference type="ARBA" id="ARBA00022989"/>
    </source>
</evidence>
<dbReference type="EC" id="3.4.24.-" evidence="12"/>
<reference evidence="14 15" key="1">
    <citation type="submission" date="2019-11" db="EMBL/GenBank/DDBJ databases">
        <title>Type strains purchased from KCTC, JCM and DSMZ.</title>
        <authorList>
            <person name="Lu H."/>
        </authorList>
    </citation>
    <scope>NUCLEOTIDE SEQUENCE [LARGE SCALE GENOMIC DNA]</scope>
    <source>
        <strain evidence="14 15">KCTC 42409</strain>
    </source>
</reference>
<evidence type="ECO:0000259" key="13">
    <source>
        <dbReference type="Pfam" id="PF01435"/>
    </source>
</evidence>
<evidence type="ECO:0000256" key="12">
    <source>
        <dbReference type="HAMAP-Rule" id="MF_00188"/>
    </source>
</evidence>
<feature type="transmembrane region" description="Helical" evidence="12">
    <location>
        <begin position="41"/>
        <end position="59"/>
    </location>
</feature>
<evidence type="ECO:0000256" key="7">
    <source>
        <dbReference type="ARBA" id="ARBA00022801"/>
    </source>
</evidence>
<feature type="binding site" evidence="12">
    <location>
        <position position="225"/>
    </location>
    <ligand>
        <name>Zn(2+)</name>
        <dbReference type="ChEBI" id="CHEBI:29105"/>
        <note>catalytic</note>
    </ligand>
</feature>
<dbReference type="Pfam" id="PF01435">
    <property type="entry name" value="Peptidase_M48"/>
    <property type="match status" value="1"/>
</dbReference>
<comment type="cofactor">
    <cofactor evidence="12">
        <name>Zn(2+)</name>
        <dbReference type="ChEBI" id="CHEBI:29105"/>
    </cofactor>
    <text evidence="12">Binds 1 zinc ion per subunit.</text>
</comment>
<dbReference type="PANTHER" id="PTHR43221:SF1">
    <property type="entry name" value="PROTEASE HTPX"/>
    <property type="match status" value="1"/>
</dbReference>
<dbReference type="InterPro" id="IPR050083">
    <property type="entry name" value="HtpX_protease"/>
</dbReference>
<feature type="binding site" evidence="12">
    <location>
        <position position="144"/>
    </location>
    <ligand>
        <name>Zn(2+)</name>
        <dbReference type="ChEBI" id="CHEBI:29105"/>
        <note>catalytic</note>
    </ligand>
</feature>
<evidence type="ECO:0000313" key="14">
    <source>
        <dbReference type="EMBL" id="MTW02873.1"/>
    </source>
</evidence>
<feature type="transmembrane region" description="Helical" evidence="12">
    <location>
        <begin position="199"/>
        <end position="220"/>
    </location>
</feature>
<evidence type="ECO:0000313" key="15">
    <source>
        <dbReference type="Proteomes" id="UP000484015"/>
    </source>
</evidence>
<dbReference type="AlphaFoldDB" id="A0A6L6PZ30"/>
<feature type="active site" evidence="12">
    <location>
        <position position="145"/>
    </location>
</feature>
<evidence type="ECO:0000256" key="3">
    <source>
        <dbReference type="ARBA" id="ARBA00022475"/>
    </source>
</evidence>
<dbReference type="InterPro" id="IPR022919">
    <property type="entry name" value="Pept_M48_protease_HtpX"/>
</dbReference>
<keyword evidence="11 12" id="KW-0472">Membrane</keyword>
<dbReference type="RefSeq" id="WP_155439249.1">
    <property type="nucleotide sequence ID" value="NZ_WNLA01000006.1"/>
</dbReference>
<evidence type="ECO:0000256" key="2">
    <source>
        <dbReference type="ARBA" id="ARBA00009779"/>
    </source>
</evidence>
<evidence type="ECO:0000256" key="11">
    <source>
        <dbReference type="ARBA" id="ARBA00023136"/>
    </source>
</evidence>
<keyword evidence="6 12" id="KW-0479">Metal-binding</keyword>
<dbReference type="PANTHER" id="PTHR43221">
    <property type="entry name" value="PROTEASE HTPX"/>
    <property type="match status" value="1"/>
</dbReference>
<evidence type="ECO:0000256" key="1">
    <source>
        <dbReference type="ARBA" id="ARBA00004651"/>
    </source>
</evidence>
<name>A0A6L6PZ30_9BURK</name>
<feature type="domain" description="Peptidase M48" evidence="13">
    <location>
        <begin position="81"/>
        <end position="291"/>
    </location>
</feature>
<dbReference type="NCBIfam" id="NF003965">
    <property type="entry name" value="PRK05457.1"/>
    <property type="match status" value="1"/>
</dbReference>
<comment type="similarity">
    <text evidence="2 12">Belongs to the peptidase M48B family.</text>
</comment>
<dbReference type="InterPro" id="IPR001915">
    <property type="entry name" value="Peptidase_M48"/>
</dbReference>
<keyword evidence="3 12" id="KW-1003">Cell membrane</keyword>
<dbReference type="GO" id="GO:0005886">
    <property type="term" value="C:plasma membrane"/>
    <property type="evidence" value="ECO:0007669"/>
    <property type="project" value="UniProtKB-SubCell"/>
</dbReference>
<comment type="caution">
    <text evidence="14">The sequence shown here is derived from an EMBL/GenBank/DDBJ whole genome shotgun (WGS) entry which is preliminary data.</text>
</comment>
<dbReference type="CDD" id="cd07335">
    <property type="entry name" value="M48B_HtpX_like"/>
    <property type="match status" value="1"/>
</dbReference>
<keyword evidence="9 12" id="KW-1133">Transmembrane helix</keyword>
<feature type="transmembrane region" description="Helical" evidence="12">
    <location>
        <begin position="7"/>
        <end position="29"/>
    </location>
</feature>
<keyword evidence="4 12" id="KW-0645">Protease</keyword>
<keyword evidence="7 12" id="KW-0378">Hydrolase</keyword>
<keyword evidence="8 12" id="KW-0862">Zinc</keyword>
<dbReference type="Gene3D" id="3.30.2010.10">
    <property type="entry name" value="Metalloproteases ('zincins'), catalytic domain"/>
    <property type="match status" value="1"/>
</dbReference>
<keyword evidence="5 12" id="KW-0812">Transmembrane</keyword>
<accession>A0A6L6PZ30</accession>
<dbReference type="OrthoDB" id="15218at2"/>
<evidence type="ECO:0000256" key="4">
    <source>
        <dbReference type="ARBA" id="ARBA00022670"/>
    </source>
</evidence>
<keyword evidence="15" id="KW-1185">Reference proteome</keyword>
<dbReference type="HAMAP" id="MF_00188">
    <property type="entry name" value="Pept_M48_protease_HtpX"/>
    <property type="match status" value="1"/>
</dbReference>
<comment type="subcellular location">
    <subcellularLocation>
        <location evidence="1 12">Cell membrane</location>
        <topology evidence="1 12">Multi-pass membrane protein</topology>
    </subcellularLocation>
</comment>
<evidence type="ECO:0000256" key="10">
    <source>
        <dbReference type="ARBA" id="ARBA00023049"/>
    </source>
</evidence>
<dbReference type="EMBL" id="WNLA01000006">
    <property type="protein sequence ID" value="MTW02873.1"/>
    <property type="molecule type" value="Genomic_DNA"/>
</dbReference>
<dbReference type="GO" id="GO:0006508">
    <property type="term" value="P:proteolysis"/>
    <property type="evidence" value="ECO:0007669"/>
    <property type="project" value="UniProtKB-KW"/>
</dbReference>
<gene>
    <name evidence="12 14" type="primary">htpX</name>
    <name evidence="14" type="ORF">GM668_12345</name>
</gene>
<evidence type="ECO:0000256" key="8">
    <source>
        <dbReference type="ARBA" id="ARBA00022833"/>
    </source>
</evidence>
<dbReference type="GO" id="GO:0004222">
    <property type="term" value="F:metalloendopeptidase activity"/>
    <property type="evidence" value="ECO:0007669"/>
    <property type="project" value="UniProtKB-UniRule"/>
</dbReference>
<evidence type="ECO:0000256" key="6">
    <source>
        <dbReference type="ARBA" id="ARBA00022723"/>
    </source>
</evidence>
<sequence length="294" mass="31342">MKRIVLFIATNLAVMVVLSIVLSVLGIARPGGYGGLNLGNLMAYSLVIGFTGAIISLLMSKPMAKWSTGARVIDAPRDSMEHWLVSTVQQLSQRAGIGMPEVAIYEGEPNAFATGAFKDSALVAVSTGLLQSMNREEVEAVLGHEVAHIANGDMVTMTLIQGVVNTFVVFLARVVGYFVDSALNGRRDSDDYRPGIGYTITTVVCEIVFGLLASMIVAWFSRQREFRADAGSAQLLGSKVPMQHALMRLGGMQPGALPQDMAASGIANGGGWSALFSTHPPMEERIAALQSLPR</sequence>
<proteinExistence type="inferred from homology"/>
<organism evidence="14 15">
    <name type="scientific">Pseudoduganella ginsengisoli</name>
    <dbReference type="NCBI Taxonomy" id="1462440"/>
    <lineage>
        <taxon>Bacteria</taxon>
        <taxon>Pseudomonadati</taxon>
        <taxon>Pseudomonadota</taxon>
        <taxon>Betaproteobacteria</taxon>
        <taxon>Burkholderiales</taxon>
        <taxon>Oxalobacteraceae</taxon>
        <taxon>Telluria group</taxon>
        <taxon>Pseudoduganella</taxon>
    </lineage>
</organism>
<dbReference type="GO" id="GO:0008270">
    <property type="term" value="F:zinc ion binding"/>
    <property type="evidence" value="ECO:0007669"/>
    <property type="project" value="UniProtKB-UniRule"/>
</dbReference>
<evidence type="ECO:0000256" key="5">
    <source>
        <dbReference type="ARBA" id="ARBA00022692"/>
    </source>
</evidence>
<keyword evidence="10 12" id="KW-0482">Metalloprotease</keyword>
<feature type="binding site" evidence="12">
    <location>
        <position position="148"/>
    </location>
    <ligand>
        <name>Zn(2+)</name>
        <dbReference type="ChEBI" id="CHEBI:29105"/>
        <note>catalytic</note>
    </ligand>
</feature>